<feature type="compositionally biased region" description="Low complexity" evidence="7">
    <location>
        <begin position="45"/>
        <end position="67"/>
    </location>
</feature>
<sequence>MSILPSHKLGSATDSSPPFPISSPQDNHGFLPENRRQQPRWRHQSPPASAAASSPSSDDSSGSLSTPADHDGSPTTKVNEQNKPQPDRSSVSDKCKGFDYGIADQAESRSPKSSVTPNTGQVSASRGGFASSSGRKSPVVSGNHLLNFHYDSISRSHPRYWVPPPRRQQRRKPYNKDLFIQANYKFVMLDSGNYEPEMMDPDKMLQWEDIICLKYCAPVRVQCPICLDYPLCPQITSCGHIYCFPCVLQYLMLGADDDHKAEYIKKCPLCFMMISSKDLFTIHIENVKKYNVGDAIEFWLLTRHKESFVLSLKNNEGLIAFDEVHRDSFSKFTFTSDVSVSVREAMSDLDSWLARADSGLVDDLEKLPYVCAAIRLLEQRTKYWKERCQLSDGRMACGLLHSPSLTFSGPGNTARPSSHLPSKSTSLTESSGVPESLDDDYSEVEVQRALVEENYKSPQTQVVDGSNDAKTRDSYHFYQAVDGQNIILHPLNMKCLLNHYGSYDRLPNRITGKILQLESVTQSEAMRKRYRYLSHFSLTATFQFCEIDLTEVLPAGALLPFMDEIIKREKQRKRLARKEHYEKIKAEATGLQYMPITVKLVENSYDESPTTFSMDDFEALGSSPAISSSPPNIVGERQSFSNVARLGFAAGHDSPTLKTDGSDSSCPNEVGRRSNSGGCGSSNSGPSFASVASASSRGKPEEHGNEVNDSSNNKMGMGKKGKKPSRVLMSTSAGRRY</sequence>
<evidence type="ECO:0000256" key="4">
    <source>
        <dbReference type="ARBA" id="ARBA00022771"/>
    </source>
</evidence>
<dbReference type="GO" id="GO:0008270">
    <property type="term" value="F:zinc ion binding"/>
    <property type="evidence" value="ECO:0007669"/>
    <property type="project" value="UniProtKB-KW"/>
</dbReference>
<feature type="compositionally biased region" description="Low complexity" evidence="7">
    <location>
        <begin position="123"/>
        <end position="136"/>
    </location>
</feature>
<feature type="compositionally biased region" description="Polar residues" evidence="7">
    <location>
        <begin position="728"/>
        <end position="737"/>
    </location>
</feature>
<dbReference type="Gene3D" id="3.30.40.10">
    <property type="entry name" value="Zinc/RING finger domain, C3HC4 (zinc finger)"/>
    <property type="match status" value="1"/>
</dbReference>
<dbReference type="Proteomes" id="UP001161247">
    <property type="component" value="Chromosome 6"/>
</dbReference>
<dbReference type="InterPro" id="IPR039739">
    <property type="entry name" value="MAG2/RNF10"/>
</dbReference>
<feature type="region of interest" description="Disordered" evidence="7">
    <location>
        <begin position="651"/>
        <end position="737"/>
    </location>
</feature>
<dbReference type="AlphaFoldDB" id="A0AAV1DX00"/>
<keyword evidence="5" id="KW-0862">Zinc</keyword>
<evidence type="ECO:0000256" key="2">
    <source>
        <dbReference type="ARBA" id="ARBA00022490"/>
    </source>
</evidence>
<dbReference type="PANTHER" id="PTHR12983:SF9">
    <property type="entry name" value="E3 UBIQUITIN-PROTEIN LIGASE RNF10"/>
    <property type="match status" value="1"/>
</dbReference>
<feature type="compositionally biased region" description="Polar residues" evidence="7">
    <location>
        <begin position="686"/>
        <end position="696"/>
    </location>
</feature>
<organism evidence="9 10">
    <name type="scientific">Oldenlandia corymbosa var. corymbosa</name>
    <dbReference type="NCBI Taxonomy" id="529605"/>
    <lineage>
        <taxon>Eukaryota</taxon>
        <taxon>Viridiplantae</taxon>
        <taxon>Streptophyta</taxon>
        <taxon>Embryophyta</taxon>
        <taxon>Tracheophyta</taxon>
        <taxon>Spermatophyta</taxon>
        <taxon>Magnoliopsida</taxon>
        <taxon>eudicotyledons</taxon>
        <taxon>Gunneridae</taxon>
        <taxon>Pentapetalae</taxon>
        <taxon>asterids</taxon>
        <taxon>lamiids</taxon>
        <taxon>Gentianales</taxon>
        <taxon>Rubiaceae</taxon>
        <taxon>Rubioideae</taxon>
        <taxon>Spermacoceae</taxon>
        <taxon>Hedyotis-Oldenlandia complex</taxon>
        <taxon>Oldenlandia</taxon>
    </lineage>
</organism>
<evidence type="ECO:0000256" key="1">
    <source>
        <dbReference type="ARBA" id="ARBA00004496"/>
    </source>
</evidence>
<keyword evidence="3" id="KW-0479">Metal-binding</keyword>
<feature type="region of interest" description="Disordered" evidence="7">
    <location>
        <begin position="408"/>
        <end position="440"/>
    </location>
</feature>
<comment type="subcellular location">
    <subcellularLocation>
        <location evidence="1">Cytoplasm</location>
    </subcellularLocation>
</comment>
<dbReference type="GO" id="GO:0000976">
    <property type="term" value="F:transcription cis-regulatory region binding"/>
    <property type="evidence" value="ECO:0007669"/>
    <property type="project" value="TreeGrafter"/>
</dbReference>
<protein>
    <submittedName>
        <fullName evidence="9">OLC1v1011929C1</fullName>
    </submittedName>
</protein>
<feature type="compositionally biased region" description="Polar residues" evidence="7">
    <location>
        <begin position="408"/>
        <end position="433"/>
    </location>
</feature>
<dbReference type="PROSITE" id="PS00518">
    <property type="entry name" value="ZF_RING_1"/>
    <property type="match status" value="1"/>
</dbReference>
<dbReference type="PROSITE" id="PS50089">
    <property type="entry name" value="ZF_RING_2"/>
    <property type="match status" value="1"/>
</dbReference>
<dbReference type="CDD" id="cd16536">
    <property type="entry name" value="RING-HC_RNF10"/>
    <property type="match status" value="1"/>
</dbReference>
<name>A0AAV1DX00_OLDCO</name>
<keyword evidence="2" id="KW-0963">Cytoplasm</keyword>
<dbReference type="EMBL" id="OX459123">
    <property type="protein sequence ID" value="CAI9111646.1"/>
    <property type="molecule type" value="Genomic_DNA"/>
</dbReference>
<dbReference type="SMART" id="SM00184">
    <property type="entry name" value="RING"/>
    <property type="match status" value="1"/>
</dbReference>
<dbReference type="InterPro" id="IPR018957">
    <property type="entry name" value="Znf_C3HC4_RING-type"/>
</dbReference>
<dbReference type="InterPro" id="IPR017907">
    <property type="entry name" value="Znf_RING_CS"/>
</dbReference>
<dbReference type="SUPFAM" id="SSF57850">
    <property type="entry name" value="RING/U-box"/>
    <property type="match status" value="1"/>
</dbReference>
<evidence type="ECO:0000256" key="7">
    <source>
        <dbReference type="SAM" id="MobiDB-lite"/>
    </source>
</evidence>
<dbReference type="InterPro" id="IPR013083">
    <property type="entry name" value="Znf_RING/FYVE/PHD"/>
</dbReference>
<proteinExistence type="predicted"/>
<feature type="compositionally biased region" description="Low complexity" evidence="7">
    <location>
        <begin position="673"/>
        <end position="685"/>
    </location>
</feature>
<evidence type="ECO:0000256" key="6">
    <source>
        <dbReference type="PROSITE-ProRule" id="PRU00175"/>
    </source>
</evidence>
<dbReference type="GO" id="GO:0045944">
    <property type="term" value="P:positive regulation of transcription by RNA polymerase II"/>
    <property type="evidence" value="ECO:0007669"/>
    <property type="project" value="TreeGrafter"/>
</dbReference>
<gene>
    <name evidence="9" type="ORF">OLC1_LOCUS18987</name>
</gene>
<feature type="compositionally biased region" description="Polar residues" evidence="7">
    <location>
        <begin position="111"/>
        <end position="122"/>
    </location>
</feature>
<accession>A0AAV1DX00</accession>
<reference evidence="9" key="1">
    <citation type="submission" date="2023-03" db="EMBL/GenBank/DDBJ databases">
        <authorList>
            <person name="Julca I."/>
        </authorList>
    </citation>
    <scope>NUCLEOTIDE SEQUENCE</scope>
</reference>
<dbReference type="GO" id="GO:0005737">
    <property type="term" value="C:cytoplasm"/>
    <property type="evidence" value="ECO:0007669"/>
    <property type="project" value="UniProtKB-SubCell"/>
</dbReference>
<evidence type="ECO:0000313" key="9">
    <source>
        <dbReference type="EMBL" id="CAI9111646.1"/>
    </source>
</evidence>
<feature type="region of interest" description="Disordered" evidence="7">
    <location>
        <begin position="1"/>
        <end position="136"/>
    </location>
</feature>
<dbReference type="Pfam" id="PF00097">
    <property type="entry name" value="zf-C3HC4"/>
    <property type="match status" value="1"/>
</dbReference>
<evidence type="ECO:0000256" key="3">
    <source>
        <dbReference type="ARBA" id="ARBA00022723"/>
    </source>
</evidence>
<feature type="compositionally biased region" description="Polar residues" evidence="7">
    <location>
        <begin position="12"/>
        <end position="26"/>
    </location>
</feature>
<feature type="compositionally biased region" description="Polar residues" evidence="7">
    <location>
        <begin position="656"/>
        <end position="667"/>
    </location>
</feature>
<dbReference type="InterPro" id="IPR001841">
    <property type="entry name" value="Znf_RING"/>
</dbReference>
<evidence type="ECO:0000259" key="8">
    <source>
        <dbReference type="PROSITE" id="PS50089"/>
    </source>
</evidence>
<keyword evidence="4 6" id="KW-0863">Zinc-finger</keyword>
<feature type="compositionally biased region" description="Polar residues" evidence="7">
    <location>
        <begin position="73"/>
        <end position="89"/>
    </location>
</feature>
<keyword evidence="10" id="KW-1185">Reference proteome</keyword>
<evidence type="ECO:0000313" key="10">
    <source>
        <dbReference type="Proteomes" id="UP001161247"/>
    </source>
</evidence>
<evidence type="ECO:0000256" key="5">
    <source>
        <dbReference type="ARBA" id="ARBA00022833"/>
    </source>
</evidence>
<feature type="domain" description="RING-type" evidence="8">
    <location>
        <begin position="223"/>
        <end position="270"/>
    </location>
</feature>
<dbReference type="PANTHER" id="PTHR12983">
    <property type="entry name" value="RING FINGER 10 FAMILY MEMBER"/>
    <property type="match status" value="1"/>
</dbReference>